<gene>
    <name evidence="2" type="ORF">OG699_04775</name>
</gene>
<accession>A0AAU3HT35</accession>
<reference evidence="2" key="1">
    <citation type="submission" date="2022-10" db="EMBL/GenBank/DDBJ databases">
        <title>The complete genomes of actinobacterial strains from the NBC collection.</title>
        <authorList>
            <person name="Joergensen T.S."/>
            <person name="Alvarez Arevalo M."/>
            <person name="Sterndorff E.B."/>
            <person name="Faurdal D."/>
            <person name="Vuksanovic O."/>
            <person name="Mourched A.-S."/>
            <person name="Charusanti P."/>
            <person name="Shaw S."/>
            <person name="Blin K."/>
            <person name="Weber T."/>
        </authorList>
    </citation>
    <scope>NUCLEOTIDE SEQUENCE</scope>
    <source>
        <strain evidence="2">NBC_01393</strain>
    </source>
</reference>
<dbReference type="CDD" id="cd07043">
    <property type="entry name" value="STAS_anti-anti-sigma_factors"/>
    <property type="match status" value="1"/>
</dbReference>
<evidence type="ECO:0000313" key="2">
    <source>
        <dbReference type="EMBL" id="WTZ07373.1"/>
    </source>
</evidence>
<dbReference type="EMBL" id="CP109546">
    <property type="protein sequence ID" value="WTZ07373.1"/>
    <property type="molecule type" value="Genomic_DNA"/>
</dbReference>
<proteinExistence type="predicted"/>
<dbReference type="InterPro" id="IPR036513">
    <property type="entry name" value="STAS_dom_sf"/>
</dbReference>
<sequence length="127" mass="13870">MTTSHPPAFTLTVDVQPAALVIRVAGDLDYETCDELMRAVDRNLFAPRDSEGPFLELRVDFTGLDCIDSMGLSTLLMIRRRTDAAGVRLCLDQRPRGLDRLLEITGTLEHLTAPRDESGGARSPGTG</sequence>
<dbReference type="SUPFAM" id="SSF52091">
    <property type="entry name" value="SpoIIaa-like"/>
    <property type="match status" value="1"/>
</dbReference>
<protein>
    <submittedName>
        <fullName evidence="2">STAS domain-containing protein</fullName>
    </submittedName>
</protein>
<dbReference type="Gene3D" id="3.30.750.24">
    <property type="entry name" value="STAS domain"/>
    <property type="match status" value="1"/>
</dbReference>
<name>A0AAU3HT35_9ACTN</name>
<feature type="domain" description="STAS" evidence="1">
    <location>
        <begin position="9"/>
        <end position="111"/>
    </location>
</feature>
<dbReference type="PROSITE" id="PS50801">
    <property type="entry name" value="STAS"/>
    <property type="match status" value="1"/>
</dbReference>
<organism evidence="2">
    <name type="scientific">Streptomyces sp. NBC_01393</name>
    <dbReference type="NCBI Taxonomy" id="2903851"/>
    <lineage>
        <taxon>Bacteria</taxon>
        <taxon>Bacillati</taxon>
        <taxon>Actinomycetota</taxon>
        <taxon>Actinomycetes</taxon>
        <taxon>Kitasatosporales</taxon>
        <taxon>Streptomycetaceae</taxon>
        <taxon>Streptomyces</taxon>
    </lineage>
</organism>
<dbReference type="Pfam" id="PF01740">
    <property type="entry name" value="STAS"/>
    <property type="match status" value="1"/>
</dbReference>
<dbReference type="AlphaFoldDB" id="A0AAU3HT35"/>
<evidence type="ECO:0000259" key="1">
    <source>
        <dbReference type="PROSITE" id="PS50801"/>
    </source>
</evidence>
<dbReference type="InterPro" id="IPR002645">
    <property type="entry name" value="STAS_dom"/>
</dbReference>